<name>A0ABP8WDH0_9MICO</name>
<gene>
    <name evidence="2" type="ORF">GCM10025780_37010</name>
</gene>
<dbReference type="PANTHER" id="PTHR34068:SF2">
    <property type="entry name" value="UPF0145 PROTEIN SCO3412"/>
    <property type="match status" value="1"/>
</dbReference>
<keyword evidence="3" id="KW-1185">Reference proteome</keyword>
<dbReference type="SUPFAM" id="SSF117782">
    <property type="entry name" value="YbjQ-like"/>
    <property type="match status" value="2"/>
</dbReference>
<dbReference type="EMBL" id="BAABLM010000012">
    <property type="protein sequence ID" value="GAA4686787.1"/>
    <property type="molecule type" value="Genomic_DNA"/>
</dbReference>
<sequence>MSDADLSQVSLPPDARARLADGKKNLFTSDLSVNEFLLVKQAGFRPVGLVLGTSVYHVGIQIGKWSKNMELDKLSQAMYHARELAMTRMEAEADALGADGIVGVRLEIEFKEYGNDLAEFIAVGTAVVAEKAPPTGKWRNNKGLPFTSDLSGQDFWTLIQAGYAPQGLVMGTCVYHIAHRGMMASLGSIGSNVEIPQYTEALYDARELAMGRMQTEAEVLGSEGIVGVQLNSLAHRWGGHTTEFFAIGTAVRSLRDDHVIATPSLVLPLTDGPSR</sequence>
<dbReference type="InterPro" id="IPR035439">
    <property type="entry name" value="UPF0145_dom_sf"/>
</dbReference>
<evidence type="ECO:0000313" key="2">
    <source>
        <dbReference type="EMBL" id="GAA4686787.1"/>
    </source>
</evidence>
<dbReference type="InterPro" id="IPR002765">
    <property type="entry name" value="UPF0145_YbjQ-like"/>
</dbReference>
<reference evidence="3" key="1">
    <citation type="journal article" date="2019" name="Int. J. Syst. Evol. Microbiol.">
        <title>The Global Catalogue of Microorganisms (GCM) 10K type strain sequencing project: providing services to taxonomists for standard genome sequencing and annotation.</title>
        <authorList>
            <consortium name="The Broad Institute Genomics Platform"/>
            <consortium name="The Broad Institute Genome Sequencing Center for Infectious Disease"/>
            <person name="Wu L."/>
            <person name="Ma J."/>
        </authorList>
    </citation>
    <scope>NUCLEOTIDE SEQUENCE [LARGE SCALE GENOMIC DNA]</scope>
    <source>
        <strain evidence="3">JCM 18956</strain>
    </source>
</reference>
<proteinExistence type="inferred from homology"/>
<dbReference type="Proteomes" id="UP001501295">
    <property type="component" value="Unassembled WGS sequence"/>
</dbReference>
<comment type="caution">
    <text evidence="2">The sequence shown here is derived from an EMBL/GenBank/DDBJ whole genome shotgun (WGS) entry which is preliminary data.</text>
</comment>
<protein>
    <submittedName>
        <fullName evidence="2">Heavy metal-binding domain-containing protein</fullName>
    </submittedName>
</protein>
<organism evidence="2 3">
    <name type="scientific">Frondihabitans cladoniiphilus</name>
    <dbReference type="NCBI Taxonomy" id="715785"/>
    <lineage>
        <taxon>Bacteria</taxon>
        <taxon>Bacillati</taxon>
        <taxon>Actinomycetota</taxon>
        <taxon>Actinomycetes</taxon>
        <taxon>Micrococcales</taxon>
        <taxon>Microbacteriaceae</taxon>
        <taxon>Frondihabitans</taxon>
    </lineage>
</organism>
<evidence type="ECO:0000256" key="1">
    <source>
        <dbReference type="ARBA" id="ARBA00010751"/>
    </source>
</evidence>
<dbReference type="RefSeq" id="WP_345377426.1">
    <property type="nucleotide sequence ID" value="NZ_BAABLM010000012.1"/>
</dbReference>
<dbReference type="PANTHER" id="PTHR34068">
    <property type="entry name" value="UPF0145 PROTEIN YBJQ"/>
    <property type="match status" value="1"/>
</dbReference>
<accession>A0ABP8WDH0</accession>
<evidence type="ECO:0000313" key="3">
    <source>
        <dbReference type="Proteomes" id="UP001501295"/>
    </source>
</evidence>
<comment type="similarity">
    <text evidence="1">Belongs to the UPF0145 family.</text>
</comment>
<dbReference type="Gene3D" id="3.30.110.70">
    <property type="entry name" value="Hypothetical protein apc22750. Chain B"/>
    <property type="match status" value="2"/>
</dbReference>
<dbReference type="Pfam" id="PF01906">
    <property type="entry name" value="YbjQ_1"/>
    <property type="match status" value="2"/>
</dbReference>